<feature type="domain" description="PEP-utilising enzyme C-terminal" evidence="17">
    <location>
        <begin position="519"/>
        <end position="869"/>
    </location>
</feature>
<evidence type="ECO:0000256" key="4">
    <source>
        <dbReference type="ARBA" id="ARBA00020138"/>
    </source>
</evidence>
<dbReference type="RefSeq" id="WP_079345120.1">
    <property type="nucleotide sequence ID" value="NZ_MVAB01000001.1"/>
</dbReference>
<dbReference type="GO" id="GO:0050242">
    <property type="term" value="F:pyruvate, phosphate dikinase activity"/>
    <property type="evidence" value="ECO:0007669"/>
    <property type="project" value="UniProtKB-UniRule"/>
</dbReference>
<evidence type="ECO:0000256" key="10">
    <source>
        <dbReference type="ARBA" id="ARBA00022842"/>
    </source>
</evidence>
<dbReference type="SUPFAM" id="SSF56059">
    <property type="entry name" value="Glutathione synthetase ATP-binding domain-like"/>
    <property type="match status" value="1"/>
</dbReference>
<evidence type="ECO:0000256" key="2">
    <source>
        <dbReference type="ARBA" id="ARBA00007837"/>
    </source>
</evidence>
<evidence type="ECO:0000256" key="13">
    <source>
        <dbReference type="PIRSR" id="PIRSR000853-2"/>
    </source>
</evidence>
<dbReference type="NCBIfam" id="TIGR01828">
    <property type="entry name" value="pyru_phos_dikin"/>
    <property type="match status" value="1"/>
</dbReference>
<evidence type="ECO:0000256" key="12">
    <source>
        <dbReference type="PIRSR" id="PIRSR000853-1"/>
    </source>
</evidence>
<dbReference type="Pfam" id="PF00391">
    <property type="entry name" value="PEP-utilizers"/>
    <property type="match status" value="1"/>
</dbReference>
<feature type="binding site" evidence="13">
    <location>
        <position position="766"/>
    </location>
    <ligand>
        <name>substrate</name>
    </ligand>
</feature>
<dbReference type="Gene3D" id="3.30.470.20">
    <property type="entry name" value="ATP-grasp fold, B domain"/>
    <property type="match status" value="1"/>
</dbReference>
<keyword evidence="9" id="KW-0067">ATP-binding</keyword>
<dbReference type="Gene3D" id="1.10.189.10">
    <property type="entry name" value="Pyruvate Phosphate Dikinase, domain 2"/>
    <property type="match status" value="1"/>
</dbReference>
<evidence type="ECO:0000259" key="15">
    <source>
        <dbReference type="Pfam" id="PF00391"/>
    </source>
</evidence>
<evidence type="ECO:0000256" key="6">
    <source>
        <dbReference type="ARBA" id="ARBA00022723"/>
    </source>
</evidence>
<dbReference type="Pfam" id="PF01326">
    <property type="entry name" value="PPDK_N"/>
    <property type="match status" value="2"/>
</dbReference>
<keyword evidence="8 18" id="KW-0418">Kinase</keyword>
<comment type="caution">
    <text evidence="18">The sequence shown here is derived from an EMBL/GenBank/DDBJ whole genome shotgun (WGS) entry which is preliminary data.</text>
</comment>
<feature type="binding site" evidence="13">
    <location>
        <position position="561"/>
    </location>
    <ligand>
        <name>substrate</name>
    </ligand>
</feature>
<keyword evidence="6 14" id="KW-0479">Metal-binding</keyword>
<feature type="domain" description="Pyruvate phosphate dikinase AMP/ATP-binding" evidence="16">
    <location>
        <begin position="302"/>
        <end position="353"/>
    </location>
</feature>
<evidence type="ECO:0000256" key="14">
    <source>
        <dbReference type="PIRSR" id="PIRSR000853-3"/>
    </source>
</evidence>
<dbReference type="Gene3D" id="3.30.1490.20">
    <property type="entry name" value="ATP-grasp fold, A domain"/>
    <property type="match status" value="1"/>
</dbReference>
<evidence type="ECO:0000256" key="5">
    <source>
        <dbReference type="ARBA" id="ARBA00022679"/>
    </source>
</evidence>
<gene>
    <name evidence="18" type="ORF">BW731_01520</name>
</gene>
<feature type="active site" description="Proton donor" evidence="12">
    <location>
        <position position="831"/>
    </location>
</feature>
<keyword evidence="10 14" id="KW-0460">Magnesium</keyword>
<evidence type="ECO:0000256" key="9">
    <source>
        <dbReference type="ARBA" id="ARBA00022840"/>
    </source>
</evidence>
<dbReference type="Proteomes" id="UP000189970">
    <property type="component" value="Unassembled WGS sequence"/>
</dbReference>
<evidence type="ECO:0000256" key="3">
    <source>
        <dbReference type="ARBA" id="ARBA00011994"/>
    </source>
</evidence>
<dbReference type="InterPro" id="IPR018274">
    <property type="entry name" value="PEP_util_AS"/>
</dbReference>
<feature type="binding site" evidence="14">
    <location>
        <position position="769"/>
    </location>
    <ligand>
        <name>Mg(2+)</name>
        <dbReference type="ChEBI" id="CHEBI:18420"/>
    </ligand>
</feature>
<proteinExistence type="inferred from homology"/>
<evidence type="ECO:0000256" key="1">
    <source>
        <dbReference type="ARBA" id="ARBA00001946"/>
    </source>
</evidence>
<dbReference type="SUPFAM" id="SSF52009">
    <property type="entry name" value="Phosphohistidine domain"/>
    <property type="match status" value="1"/>
</dbReference>
<dbReference type="InterPro" id="IPR002192">
    <property type="entry name" value="PPDK_AMP/ATP-bd"/>
</dbReference>
<dbReference type="InterPro" id="IPR015813">
    <property type="entry name" value="Pyrv/PenolPyrv_kinase-like_dom"/>
</dbReference>
<evidence type="ECO:0000259" key="17">
    <source>
        <dbReference type="Pfam" id="PF02896"/>
    </source>
</evidence>
<dbReference type="Gene3D" id="3.50.30.10">
    <property type="entry name" value="Phosphohistidine domain"/>
    <property type="match status" value="1"/>
</dbReference>
<dbReference type="PROSITE" id="PS00742">
    <property type="entry name" value="PEP_ENZYMES_2"/>
    <property type="match status" value="1"/>
</dbReference>
<dbReference type="PANTHER" id="PTHR22931:SF9">
    <property type="entry name" value="PYRUVATE, PHOSPHATE DIKINASE 1, CHLOROPLASTIC"/>
    <property type="match status" value="1"/>
</dbReference>
<organism evidence="18 19">
    <name type="scientific">Vagococcus martis</name>
    <dbReference type="NCBI Taxonomy" id="1768210"/>
    <lineage>
        <taxon>Bacteria</taxon>
        <taxon>Bacillati</taxon>
        <taxon>Bacillota</taxon>
        <taxon>Bacilli</taxon>
        <taxon>Lactobacillales</taxon>
        <taxon>Enterococcaceae</taxon>
        <taxon>Vagococcus</taxon>
    </lineage>
</organism>
<evidence type="ECO:0000256" key="8">
    <source>
        <dbReference type="ARBA" id="ARBA00022777"/>
    </source>
</evidence>
<dbReference type="EC" id="2.7.9.1" evidence="3 11"/>
<evidence type="ECO:0000256" key="7">
    <source>
        <dbReference type="ARBA" id="ARBA00022741"/>
    </source>
</evidence>
<dbReference type="InterPro" id="IPR008279">
    <property type="entry name" value="PEP-util_enz_mobile_dom"/>
</dbReference>
<dbReference type="GO" id="GO:0046872">
    <property type="term" value="F:metal ion binding"/>
    <property type="evidence" value="ECO:0007669"/>
    <property type="project" value="UniProtKB-UniRule"/>
</dbReference>
<dbReference type="GO" id="GO:0016301">
    <property type="term" value="F:kinase activity"/>
    <property type="evidence" value="ECO:0007669"/>
    <property type="project" value="UniProtKB-UniRule"/>
</dbReference>
<dbReference type="AlphaFoldDB" id="A0A1V4DEW2"/>
<dbReference type="InterPro" id="IPR023151">
    <property type="entry name" value="PEP_util_CS"/>
</dbReference>
<keyword evidence="5" id="KW-0808">Transferase</keyword>
<reference evidence="18 19" key="1">
    <citation type="submission" date="2017-02" db="EMBL/GenBank/DDBJ databases">
        <title>Vagococcus cremeus sp. nov., isolated from the small intestine of a marten, Martes flavigula.</title>
        <authorList>
            <person name="Tak E.J."/>
            <person name="Bae J.-W."/>
        </authorList>
    </citation>
    <scope>NUCLEOTIDE SEQUENCE [LARGE SCALE GENOMIC DNA]</scope>
    <source>
        <strain evidence="18 19">D7T301</strain>
    </source>
</reference>
<comment type="similarity">
    <text evidence="2 11">Belongs to the PEP-utilizing enzyme family.</text>
</comment>
<feature type="binding site" evidence="14">
    <location>
        <position position="745"/>
    </location>
    <ligand>
        <name>Mg(2+)</name>
        <dbReference type="ChEBI" id="CHEBI:18420"/>
    </ligand>
</feature>
<dbReference type="Gene3D" id="1.20.80.30">
    <property type="match status" value="1"/>
</dbReference>
<keyword evidence="7" id="KW-0547">Nucleotide-binding</keyword>
<dbReference type="PROSITE" id="PS00370">
    <property type="entry name" value="PEP_ENZYMES_PHOS_SITE"/>
    <property type="match status" value="1"/>
</dbReference>
<dbReference type="PANTHER" id="PTHR22931">
    <property type="entry name" value="PHOSPHOENOLPYRUVATE DIKINASE-RELATED"/>
    <property type="match status" value="1"/>
</dbReference>
<dbReference type="InterPro" id="IPR010121">
    <property type="entry name" value="Pyruvate_phosphate_dikinase"/>
</dbReference>
<dbReference type="EMBL" id="MVAB01000001">
    <property type="protein sequence ID" value="OPF86971.1"/>
    <property type="molecule type" value="Genomic_DNA"/>
</dbReference>
<keyword evidence="19" id="KW-1185">Reference proteome</keyword>
<dbReference type="PIRSF" id="PIRSF000853">
    <property type="entry name" value="PPDK"/>
    <property type="match status" value="1"/>
</dbReference>
<dbReference type="InterPro" id="IPR036637">
    <property type="entry name" value="Phosphohistidine_dom_sf"/>
</dbReference>
<evidence type="ECO:0000259" key="16">
    <source>
        <dbReference type="Pfam" id="PF01326"/>
    </source>
</evidence>
<comment type="catalytic activity">
    <reaction evidence="11">
        <text>pyruvate + phosphate + ATP = phosphoenolpyruvate + AMP + diphosphate + H(+)</text>
        <dbReference type="Rhea" id="RHEA:10756"/>
        <dbReference type="ChEBI" id="CHEBI:15361"/>
        <dbReference type="ChEBI" id="CHEBI:15378"/>
        <dbReference type="ChEBI" id="CHEBI:30616"/>
        <dbReference type="ChEBI" id="CHEBI:33019"/>
        <dbReference type="ChEBI" id="CHEBI:43474"/>
        <dbReference type="ChEBI" id="CHEBI:58702"/>
        <dbReference type="ChEBI" id="CHEBI:456215"/>
        <dbReference type="EC" id="2.7.9.1"/>
    </reaction>
</comment>
<name>A0A1V4DEW2_9ENTE</name>
<keyword evidence="18" id="KW-0670">Pyruvate</keyword>
<sequence>MLKQVYQFDEGNADMKNLLGGKGANLAEMTRLGLPVPPGFTITTEACMSFLNTTKELSDELKKEIDEQLSLLEKKTNKSFEGDNDLLLVSVRSGAKFSMPGMMDTILNLGLNDETVEQLASLTEDEAFAYDCYRRLLQMFGNVVFGIDMQYFENYLTFYKQKHGVKLDSELTGNDLKNIVIEFKRIILEIKKKPFPQSAKEQLYLAIEAVFHSWNNERAHIYRELNHIPDDIGTAVNIQMMVFGNSGNTSGTGVAFTRNPATGENKLFGEYLINAQGEDVVAGIRTPEPIEKLKNDLPEVYEEFARLAHLLEQHYRDMQDIEFTVEKGKLYILQTRNGKRTAQASVKIAVDLVEEGLIQEEDALLTLNPDMISHLLHPEFSKVALEEAVKVSDVGLPASPGSAVGKVCFDAATAKEWAAQGEKVILMRQETSPEDIEGMIASEAIVTSRGGMTSHAAVVARGMGTCCVAGCSELEIDEFLKRVVYPGGQLNEGDVISVDGSNGVIYLDELEVEVTGTSHYFDTIMAWAKKHARLDIRMNAETVSDIKTGLYFGADGIGLIRTEHMFFGAERLIQMRRFILSNSYIEREKALKVILDYQMEDFKEIFSTLNELPGVIRLLDPPLHEFMPTKEEDIVLLAQEMNVSKNEIERRLKELHEVNPMLGHRGCRLGMTYPELYIMQSEAIIRSAIAMKRETGLDVTPEIMIPLVGTTKELSELKEKIELYLDALMEEEDINVFYRIGTMIELPRACLIADQLAKTADFFSFGTNDLTQMTFGFSRDDAAKYINEYVSKGVLPVDPFQTIDKDGVGELIKTAVEKGRSTTPNIKIGVCGELGGDPTSIEFFDDINLDYVSCSPYRIPIAYIAAAQSTIRRASNNE</sequence>
<comment type="cofactor">
    <cofactor evidence="1 11 14">
        <name>Mg(2+)</name>
        <dbReference type="ChEBI" id="CHEBI:18420"/>
    </cofactor>
</comment>
<feature type="binding site" evidence="13">
    <location>
        <position position="745"/>
    </location>
    <ligand>
        <name>substrate</name>
    </ligand>
</feature>
<protein>
    <recommendedName>
        <fullName evidence="4 11">Pyruvate, phosphate dikinase</fullName>
        <ecNumber evidence="3 11">2.7.9.1</ecNumber>
    </recommendedName>
</protein>
<accession>A0A1V4DEW2</accession>
<feature type="binding site" evidence="13">
    <location>
        <position position="768"/>
    </location>
    <ligand>
        <name>substrate</name>
    </ligand>
</feature>
<feature type="active site" description="Tele-phosphohistidine intermediate" evidence="12">
    <location>
        <position position="455"/>
    </location>
</feature>
<dbReference type="Pfam" id="PF02896">
    <property type="entry name" value="PEP-utilizers_C"/>
    <property type="match status" value="1"/>
</dbReference>
<feature type="binding site" evidence="13">
    <location>
        <position position="617"/>
    </location>
    <ligand>
        <name>substrate</name>
    </ligand>
</feature>
<dbReference type="InterPro" id="IPR013815">
    <property type="entry name" value="ATP_grasp_subdomain_1"/>
</dbReference>
<feature type="binding site" evidence="13">
    <location>
        <position position="767"/>
    </location>
    <ligand>
        <name>substrate</name>
    </ligand>
</feature>
<dbReference type="SUPFAM" id="SSF51621">
    <property type="entry name" value="Phosphoenolpyruvate/pyruvate domain"/>
    <property type="match status" value="1"/>
</dbReference>
<dbReference type="NCBIfam" id="NF004531">
    <property type="entry name" value="PRK05878.1"/>
    <property type="match status" value="1"/>
</dbReference>
<evidence type="ECO:0000256" key="11">
    <source>
        <dbReference type="PIRNR" id="PIRNR000853"/>
    </source>
</evidence>
<evidence type="ECO:0000313" key="18">
    <source>
        <dbReference type="EMBL" id="OPF86971.1"/>
    </source>
</evidence>
<feature type="domain" description="Pyruvate phosphate dikinase AMP/ATP-binding" evidence="16">
    <location>
        <begin position="55"/>
        <end position="297"/>
    </location>
</feature>
<dbReference type="GO" id="GO:0005524">
    <property type="term" value="F:ATP binding"/>
    <property type="evidence" value="ECO:0007669"/>
    <property type="project" value="UniProtKB-UniRule"/>
</dbReference>
<feature type="domain" description="PEP-utilising enzyme mobile" evidence="15">
    <location>
        <begin position="422"/>
        <end position="503"/>
    </location>
</feature>
<dbReference type="InterPro" id="IPR040442">
    <property type="entry name" value="Pyrv_kinase-like_dom_sf"/>
</dbReference>
<dbReference type="InterPro" id="IPR000121">
    <property type="entry name" value="PEP_util_C"/>
</dbReference>
<dbReference type="Gene3D" id="3.20.20.60">
    <property type="entry name" value="Phosphoenolpyruvate-binding domains"/>
    <property type="match status" value="1"/>
</dbReference>
<feature type="binding site" evidence="13">
    <location>
        <position position="769"/>
    </location>
    <ligand>
        <name>substrate</name>
    </ligand>
</feature>
<evidence type="ECO:0000313" key="19">
    <source>
        <dbReference type="Proteomes" id="UP000189970"/>
    </source>
</evidence>